<dbReference type="RefSeq" id="XP_031871421.1">
    <property type="nucleotide sequence ID" value="XM_032011728.1"/>
</dbReference>
<dbReference type="GO" id="GO:0098552">
    <property type="term" value="C:side of membrane"/>
    <property type="evidence" value="ECO:0007669"/>
    <property type="project" value="UniProtKB-KW"/>
</dbReference>
<evidence type="ECO:0000256" key="17">
    <source>
        <dbReference type="SAM" id="Phobius"/>
    </source>
</evidence>
<evidence type="ECO:0000313" key="21">
    <source>
        <dbReference type="Proteomes" id="UP000254866"/>
    </source>
</evidence>
<feature type="chain" id="PRO_5016587991" description="CFEM domain-containing protein" evidence="18">
    <location>
        <begin position="24"/>
        <end position="292"/>
    </location>
</feature>
<keyword evidence="21" id="KW-1185">Reference proteome</keyword>
<sequence length="292" mass="30303">MKIFLPAAIFQLFFLSLSLPILAQIDQLPICSVSCYTKAIALTGCGSTDLVCQCGPASRTSAVQSQLTSCLISSCSSSDVFLYNSVAISVCATATATGLTPKSTTAVTAGSGKSTPTTVNPEVVATVTTTAAPTAAQSSGAKSEGKKNNVGLIVGVVVGVVGVIALIGAAILLCLSRRKRRAPVLVQHQGPPHPHPHPHPQGKSELHSATIPVRTSVVSQQADEFKSGEETQVYHQATPVPTQVNEMQGEVRQHIPEIQGAEAMRPGQPAELDSNWDWAAGRPRNPAAGPGV</sequence>
<evidence type="ECO:0000313" key="20">
    <source>
        <dbReference type="EMBL" id="RDL38765.1"/>
    </source>
</evidence>
<keyword evidence="4" id="KW-1003">Cell membrane</keyword>
<evidence type="ECO:0000256" key="3">
    <source>
        <dbReference type="ARBA" id="ARBA00010031"/>
    </source>
</evidence>
<feature type="compositionally biased region" description="Low complexity" evidence="16">
    <location>
        <begin position="279"/>
        <end position="292"/>
    </location>
</feature>
<evidence type="ECO:0000256" key="12">
    <source>
        <dbReference type="ARBA" id="ARBA00023157"/>
    </source>
</evidence>
<dbReference type="EMBL" id="NPIC01000002">
    <property type="protein sequence ID" value="RDL38765.1"/>
    <property type="molecule type" value="Genomic_DNA"/>
</dbReference>
<gene>
    <name evidence="20" type="ORF">BP5553_03105</name>
</gene>
<evidence type="ECO:0000256" key="1">
    <source>
        <dbReference type="ARBA" id="ARBA00004609"/>
    </source>
</evidence>
<evidence type="ECO:0000256" key="11">
    <source>
        <dbReference type="ARBA" id="ARBA00023136"/>
    </source>
</evidence>
<evidence type="ECO:0000256" key="5">
    <source>
        <dbReference type="ARBA" id="ARBA00022525"/>
    </source>
</evidence>
<evidence type="ECO:0000256" key="9">
    <source>
        <dbReference type="ARBA" id="ARBA00022729"/>
    </source>
</evidence>
<dbReference type="PROSITE" id="PS52012">
    <property type="entry name" value="CFEM"/>
    <property type="match status" value="1"/>
</dbReference>
<dbReference type="OrthoDB" id="3555539at2759"/>
<keyword evidence="13" id="KW-0325">Glycoprotein</keyword>
<reference evidence="20 21" key="1">
    <citation type="journal article" date="2018" name="IMA Fungus">
        <title>IMA Genome-F 9: Draft genome sequence of Annulohypoxylon stygium, Aspergillus mulundensis, Berkeleyomyces basicola (syn. Thielaviopsis basicola), Ceratocystis smalleyi, two Cercospora beticola strains, Coleophoma cylindrospora, Fusarium fracticaudum, Phialophora cf. hyalina, and Morchella septimelata.</title>
        <authorList>
            <person name="Wingfield B.D."/>
            <person name="Bills G.F."/>
            <person name="Dong Y."/>
            <person name="Huang W."/>
            <person name="Nel W.J."/>
            <person name="Swalarsk-Parry B.S."/>
            <person name="Vaghefi N."/>
            <person name="Wilken P.M."/>
            <person name="An Z."/>
            <person name="de Beer Z.W."/>
            <person name="De Vos L."/>
            <person name="Chen L."/>
            <person name="Duong T.A."/>
            <person name="Gao Y."/>
            <person name="Hammerbacher A."/>
            <person name="Kikkert J.R."/>
            <person name="Li Y."/>
            <person name="Li H."/>
            <person name="Li K."/>
            <person name="Li Q."/>
            <person name="Liu X."/>
            <person name="Ma X."/>
            <person name="Naidoo K."/>
            <person name="Pethybridge S.J."/>
            <person name="Sun J."/>
            <person name="Steenkamp E.T."/>
            <person name="van der Nest M.A."/>
            <person name="van Wyk S."/>
            <person name="Wingfield M.J."/>
            <person name="Xiong C."/>
            <person name="Yue Q."/>
            <person name="Zhang X."/>
        </authorList>
    </citation>
    <scope>NUCLEOTIDE SEQUENCE [LARGE SCALE GENOMIC DNA]</scope>
    <source>
        <strain evidence="20 21">BP 5553</strain>
    </source>
</reference>
<keyword evidence="8 15" id="KW-0479">Metal-binding</keyword>
<dbReference type="GO" id="GO:0005886">
    <property type="term" value="C:plasma membrane"/>
    <property type="evidence" value="ECO:0007669"/>
    <property type="project" value="UniProtKB-SubCell"/>
</dbReference>
<dbReference type="Pfam" id="PF05730">
    <property type="entry name" value="CFEM"/>
    <property type="match status" value="1"/>
</dbReference>
<dbReference type="InterPro" id="IPR051735">
    <property type="entry name" value="CFEM_domain"/>
</dbReference>
<evidence type="ECO:0000256" key="15">
    <source>
        <dbReference type="PROSITE-ProRule" id="PRU01356"/>
    </source>
</evidence>
<keyword evidence="10 15" id="KW-0408">Iron</keyword>
<dbReference type="GeneID" id="43595954"/>
<protein>
    <recommendedName>
        <fullName evidence="19">CFEM domain-containing protein</fullName>
    </recommendedName>
</protein>
<keyword evidence="9 18" id="KW-0732">Signal</keyword>
<evidence type="ECO:0000256" key="16">
    <source>
        <dbReference type="SAM" id="MobiDB-lite"/>
    </source>
</evidence>
<evidence type="ECO:0000256" key="6">
    <source>
        <dbReference type="ARBA" id="ARBA00022617"/>
    </source>
</evidence>
<evidence type="ECO:0000256" key="10">
    <source>
        <dbReference type="ARBA" id="ARBA00023004"/>
    </source>
</evidence>
<keyword evidence="17" id="KW-1133">Transmembrane helix</keyword>
<comment type="similarity">
    <text evidence="3">Belongs to the RBT5 family.</text>
</comment>
<accession>A0A370TTB0</accession>
<keyword evidence="14" id="KW-0449">Lipoprotein</keyword>
<dbReference type="InterPro" id="IPR008427">
    <property type="entry name" value="Extracellular_membr_CFEM_dom"/>
</dbReference>
<dbReference type="Proteomes" id="UP000254866">
    <property type="component" value="Unassembled WGS sequence"/>
</dbReference>
<dbReference type="GO" id="GO:0005576">
    <property type="term" value="C:extracellular region"/>
    <property type="evidence" value="ECO:0007669"/>
    <property type="project" value="UniProtKB-SubCell"/>
</dbReference>
<keyword evidence="7" id="KW-0336">GPI-anchor</keyword>
<evidence type="ECO:0000256" key="7">
    <source>
        <dbReference type="ARBA" id="ARBA00022622"/>
    </source>
</evidence>
<keyword evidence="11 17" id="KW-0472">Membrane</keyword>
<proteinExistence type="inferred from homology"/>
<feature type="domain" description="CFEM" evidence="19">
    <location>
        <begin position="5"/>
        <end position="115"/>
    </location>
</feature>
<comment type="caution">
    <text evidence="15">Lacks conserved residue(s) required for the propagation of feature annotation.</text>
</comment>
<evidence type="ECO:0000259" key="19">
    <source>
        <dbReference type="PROSITE" id="PS52012"/>
    </source>
</evidence>
<evidence type="ECO:0000256" key="13">
    <source>
        <dbReference type="ARBA" id="ARBA00023180"/>
    </source>
</evidence>
<feature type="region of interest" description="Disordered" evidence="16">
    <location>
        <begin position="186"/>
        <end position="206"/>
    </location>
</feature>
<feature type="signal peptide" evidence="18">
    <location>
        <begin position="1"/>
        <end position="23"/>
    </location>
</feature>
<keyword evidence="6 15" id="KW-0349">Heme</keyword>
<keyword evidence="12 15" id="KW-1015">Disulfide bond</keyword>
<comment type="subcellular location">
    <subcellularLocation>
        <location evidence="1">Cell membrane</location>
        <topology evidence="1">Lipid-anchor</topology>
        <topology evidence="1">GPI-anchor</topology>
    </subcellularLocation>
    <subcellularLocation>
        <location evidence="2">Secreted</location>
    </subcellularLocation>
</comment>
<feature type="region of interest" description="Disordered" evidence="16">
    <location>
        <begin position="264"/>
        <end position="292"/>
    </location>
</feature>
<evidence type="ECO:0000256" key="4">
    <source>
        <dbReference type="ARBA" id="ARBA00022475"/>
    </source>
</evidence>
<evidence type="ECO:0000256" key="8">
    <source>
        <dbReference type="ARBA" id="ARBA00022723"/>
    </source>
</evidence>
<name>A0A370TTB0_9HELO</name>
<keyword evidence="17" id="KW-0812">Transmembrane</keyword>
<evidence type="ECO:0000256" key="14">
    <source>
        <dbReference type="ARBA" id="ARBA00023288"/>
    </source>
</evidence>
<dbReference type="SMART" id="SM00747">
    <property type="entry name" value="CFEM"/>
    <property type="match status" value="1"/>
</dbReference>
<dbReference type="PANTHER" id="PTHR37928">
    <property type="entry name" value="CFEM DOMAIN PROTEIN (AFU_ORTHOLOGUE AFUA_6G14090)"/>
    <property type="match status" value="1"/>
</dbReference>
<feature type="binding site" description="axial binding residue" evidence="15">
    <location>
        <position position="49"/>
    </location>
    <ligand>
        <name>heme</name>
        <dbReference type="ChEBI" id="CHEBI:30413"/>
    </ligand>
    <ligandPart>
        <name>Fe</name>
        <dbReference type="ChEBI" id="CHEBI:18248"/>
    </ligandPart>
</feature>
<feature type="disulfide bond" evidence="15">
    <location>
        <begin position="45"/>
        <end position="52"/>
    </location>
</feature>
<evidence type="ECO:0000256" key="2">
    <source>
        <dbReference type="ARBA" id="ARBA00004613"/>
    </source>
</evidence>
<organism evidence="20 21">
    <name type="scientific">Venustampulla echinocandica</name>
    <dbReference type="NCBI Taxonomy" id="2656787"/>
    <lineage>
        <taxon>Eukaryota</taxon>
        <taxon>Fungi</taxon>
        <taxon>Dikarya</taxon>
        <taxon>Ascomycota</taxon>
        <taxon>Pezizomycotina</taxon>
        <taxon>Leotiomycetes</taxon>
        <taxon>Helotiales</taxon>
        <taxon>Pleuroascaceae</taxon>
        <taxon>Venustampulla</taxon>
    </lineage>
</organism>
<dbReference type="AlphaFoldDB" id="A0A370TTB0"/>
<dbReference type="GO" id="GO:0046872">
    <property type="term" value="F:metal ion binding"/>
    <property type="evidence" value="ECO:0007669"/>
    <property type="project" value="UniProtKB-UniRule"/>
</dbReference>
<evidence type="ECO:0000256" key="18">
    <source>
        <dbReference type="SAM" id="SignalP"/>
    </source>
</evidence>
<comment type="caution">
    <text evidence="20">The sequence shown here is derived from an EMBL/GenBank/DDBJ whole genome shotgun (WGS) entry which is preliminary data.</text>
</comment>
<keyword evidence="5" id="KW-0964">Secreted</keyword>
<dbReference type="PANTHER" id="PTHR37928:SF2">
    <property type="entry name" value="GPI ANCHORED CFEM DOMAIN PROTEIN (AFU_ORTHOLOGUE AFUA_6G10580)"/>
    <property type="match status" value="1"/>
</dbReference>
<feature type="transmembrane region" description="Helical" evidence="17">
    <location>
        <begin position="152"/>
        <end position="175"/>
    </location>
</feature>